<evidence type="ECO:0000256" key="2">
    <source>
        <dbReference type="ARBA" id="ARBA00004429"/>
    </source>
</evidence>
<keyword evidence="19" id="KW-1185">Reference proteome</keyword>
<dbReference type="SUPFAM" id="SSF158472">
    <property type="entry name" value="HAMP domain-like"/>
    <property type="match status" value="1"/>
</dbReference>
<gene>
    <name evidence="18" type="ORF">BDE40_3555</name>
</gene>
<dbReference type="EMBL" id="SOBH01000005">
    <property type="protein sequence ID" value="TDT72703.1"/>
    <property type="molecule type" value="Genomic_DNA"/>
</dbReference>
<keyword evidence="12 15" id="KW-1133">Transmembrane helix</keyword>
<feature type="domain" description="HAMP" evidence="17">
    <location>
        <begin position="203"/>
        <end position="255"/>
    </location>
</feature>
<dbReference type="Gene3D" id="3.30.565.10">
    <property type="entry name" value="Histidine kinase-like ATPase, C-terminal domain"/>
    <property type="match status" value="1"/>
</dbReference>
<evidence type="ECO:0000256" key="10">
    <source>
        <dbReference type="ARBA" id="ARBA00022777"/>
    </source>
</evidence>
<feature type="domain" description="Histidine kinase" evidence="16">
    <location>
        <begin position="263"/>
        <end position="456"/>
    </location>
</feature>
<dbReference type="PANTHER" id="PTHR44936">
    <property type="entry name" value="SENSOR PROTEIN CREC"/>
    <property type="match status" value="1"/>
</dbReference>
<evidence type="ECO:0000256" key="7">
    <source>
        <dbReference type="ARBA" id="ARBA00022679"/>
    </source>
</evidence>
<dbReference type="GO" id="GO:0000155">
    <property type="term" value="F:phosphorelay sensor kinase activity"/>
    <property type="evidence" value="ECO:0007669"/>
    <property type="project" value="InterPro"/>
</dbReference>
<evidence type="ECO:0000256" key="9">
    <source>
        <dbReference type="ARBA" id="ARBA00022741"/>
    </source>
</evidence>
<evidence type="ECO:0000256" key="14">
    <source>
        <dbReference type="ARBA" id="ARBA00023136"/>
    </source>
</evidence>
<keyword evidence="9" id="KW-0547">Nucleotide-binding</keyword>
<dbReference type="InterPro" id="IPR003661">
    <property type="entry name" value="HisK_dim/P_dom"/>
</dbReference>
<dbReference type="SMART" id="SM00304">
    <property type="entry name" value="HAMP"/>
    <property type="match status" value="2"/>
</dbReference>
<dbReference type="InterPro" id="IPR004358">
    <property type="entry name" value="Sig_transdc_His_kin-like_C"/>
</dbReference>
<dbReference type="SUPFAM" id="SSF47384">
    <property type="entry name" value="Homodimeric domain of signal transducing histidine kinase"/>
    <property type="match status" value="1"/>
</dbReference>
<dbReference type="SMART" id="SM00387">
    <property type="entry name" value="HATPase_c"/>
    <property type="match status" value="1"/>
</dbReference>
<keyword evidence="11" id="KW-0067">ATP-binding</keyword>
<evidence type="ECO:0000256" key="13">
    <source>
        <dbReference type="ARBA" id="ARBA00023012"/>
    </source>
</evidence>
<keyword evidence="4" id="KW-1003">Cell membrane</keyword>
<evidence type="ECO:0000256" key="3">
    <source>
        <dbReference type="ARBA" id="ARBA00012438"/>
    </source>
</evidence>
<feature type="transmembrane region" description="Helical" evidence="15">
    <location>
        <begin position="12"/>
        <end position="32"/>
    </location>
</feature>
<protein>
    <recommendedName>
        <fullName evidence="3">histidine kinase</fullName>
        <ecNumber evidence="3">2.7.13.3</ecNumber>
    </recommendedName>
</protein>
<evidence type="ECO:0000256" key="12">
    <source>
        <dbReference type="ARBA" id="ARBA00022989"/>
    </source>
</evidence>
<keyword evidence="7" id="KW-0808">Transferase</keyword>
<dbReference type="OrthoDB" id="9804645at2"/>
<dbReference type="PROSITE" id="PS50109">
    <property type="entry name" value="HIS_KIN"/>
    <property type="match status" value="1"/>
</dbReference>
<keyword evidence="10 18" id="KW-0418">Kinase</keyword>
<dbReference type="InterPro" id="IPR005467">
    <property type="entry name" value="His_kinase_dom"/>
</dbReference>
<dbReference type="CDD" id="cd00082">
    <property type="entry name" value="HisKA"/>
    <property type="match status" value="1"/>
</dbReference>
<dbReference type="PANTHER" id="PTHR44936:SF5">
    <property type="entry name" value="SENSOR HISTIDINE KINASE ENVZ"/>
    <property type="match status" value="1"/>
</dbReference>
<dbReference type="AlphaFoldDB" id="A0A4R7LB61"/>
<keyword evidence="5" id="KW-0997">Cell inner membrane</keyword>
<keyword evidence="6" id="KW-0597">Phosphoprotein</keyword>
<feature type="transmembrane region" description="Helical" evidence="15">
    <location>
        <begin position="180"/>
        <end position="202"/>
    </location>
</feature>
<organism evidence="18 19">
    <name type="scientific">Litoreibacter halocynthiae</name>
    <dbReference type="NCBI Taxonomy" id="1242689"/>
    <lineage>
        <taxon>Bacteria</taxon>
        <taxon>Pseudomonadati</taxon>
        <taxon>Pseudomonadota</taxon>
        <taxon>Alphaproteobacteria</taxon>
        <taxon>Rhodobacterales</taxon>
        <taxon>Roseobacteraceae</taxon>
        <taxon>Litoreibacter</taxon>
    </lineage>
</organism>
<dbReference type="InterPro" id="IPR036890">
    <property type="entry name" value="HATPase_C_sf"/>
</dbReference>
<dbReference type="InterPro" id="IPR050980">
    <property type="entry name" value="2C_sensor_his_kinase"/>
</dbReference>
<dbReference type="Pfam" id="PF00672">
    <property type="entry name" value="HAMP"/>
    <property type="match status" value="1"/>
</dbReference>
<dbReference type="InterPro" id="IPR003660">
    <property type="entry name" value="HAMP_dom"/>
</dbReference>
<comment type="catalytic activity">
    <reaction evidence="1">
        <text>ATP + protein L-histidine = ADP + protein N-phospho-L-histidine.</text>
        <dbReference type="EC" id="2.7.13.3"/>
    </reaction>
</comment>
<evidence type="ECO:0000256" key="5">
    <source>
        <dbReference type="ARBA" id="ARBA00022519"/>
    </source>
</evidence>
<dbReference type="CDD" id="cd06225">
    <property type="entry name" value="HAMP"/>
    <property type="match status" value="1"/>
</dbReference>
<dbReference type="GO" id="GO:0005524">
    <property type="term" value="F:ATP binding"/>
    <property type="evidence" value="ECO:0007669"/>
    <property type="project" value="UniProtKB-KW"/>
</dbReference>
<evidence type="ECO:0000313" key="18">
    <source>
        <dbReference type="EMBL" id="TDT72703.1"/>
    </source>
</evidence>
<dbReference type="InterPro" id="IPR036097">
    <property type="entry name" value="HisK_dim/P_sf"/>
</dbReference>
<keyword evidence="8 15" id="KW-0812">Transmembrane</keyword>
<dbReference type="PROSITE" id="PS50885">
    <property type="entry name" value="HAMP"/>
    <property type="match status" value="1"/>
</dbReference>
<evidence type="ECO:0000256" key="15">
    <source>
        <dbReference type="SAM" id="Phobius"/>
    </source>
</evidence>
<evidence type="ECO:0000256" key="1">
    <source>
        <dbReference type="ARBA" id="ARBA00000085"/>
    </source>
</evidence>
<dbReference type="SUPFAM" id="SSF55874">
    <property type="entry name" value="ATPase domain of HSP90 chaperone/DNA topoisomerase II/histidine kinase"/>
    <property type="match status" value="1"/>
</dbReference>
<comment type="caution">
    <text evidence="18">The sequence shown here is derived from an EMBL/GenBank/DDBJ whole genome shotgun (WGS) entry which is preliminary data.</text>
</comment>
<evidence type="ECO:0000259" key="16">
    <source>
        <dbReference type="PROSITE" id="PS50109"/>
    </source>
</evidence>
<accession>A0A4R7LB61</accession>
<evidence type="ECO:0000259" key="17">
    <source>
        <dbReference type="PROSITE" id="PS50885"/>
    </source>
</evidence>
<evidence type="ECO:0000313" key="19">
    <source>
        <dbReference type="Proteomes" id="UP000294563"/>
    </source>
</evidence>
<dbReference type="RefSeq" id="WP_134016797.1">
    <property type="nucleotide sequence ID" value="NZ_SOBH01000005.1"/>
</dbReference>
<dbReference type="Gene3D" id="1.10.287.130">
    <property type="match status" value="1"/>
</dbReference>
<keyword evidence="13" id="KW-0902">Two-component regulatory system</keyword>
<dbReference type="SMART" id="SM00388">
    <property type="entry name" value="HisKA"/>
    <property type="match status" value="1"/>
</dbReference>
<dbReference type="EC" id="2.7.13.3" evidence="3"/>
<evidence type="ECO:0000256" key="4">
    <source>
        <dbReference type="ARBA" id="ARBA00022475"/>
    </source>
</evidence>
<dbReference type="Gene3D" id="1.10.8.500">
    <property type="entry name" value="HAMP domain in histidine kinase"/>
    <property type="match status" value="1"/>
</dbReference>
<reference evidence="18 19" key="1">
    <citation type="submission" date="2019-03" db="EMBL/GenBank/DDBJ databases">
        <title>Genomic Encyclopedia of Archaeal and Bacterial Type Strains, Phase II (KMG-II): from individual species to whole genera.</title>
        <authorList>
            <person name="Goeker M."/>
        </authorList>
    </citation>
    <scope>NUCLEOTIDE SEQUENCE [LARGE SCALE GENOMIC DNA]</scope>
    <source>
        <strain evidence="18 19">DSM 29467</strain>
    </source>
</reference>
<evidence type="ECO:0000256" key="8">
    <source>
        <dbReference type="ARBA" id="ARBA00022692"/>
    </source>
</evidence>
<dbReference type="InterPro" id="IPR003594">
    <property type="entry name" value="HATPase_dom"/>
</dbReference>
<name>A0A4R7LB61_9RHOB</name>
<evidence type="ECO:0000256" key="6">
    <source>
        <dbReference type="ARBA" id="ARBA00022553"/>
    </source>
</evidence>
<dbReference type="Pfam" id="PF00512">
    <property type="entry name" value="HisKA"/>
    <property type="match status" value="1"/>
</dbReference>
<dbReference type="GO" id="GO:0005886">
    <property type="term" value="C:plasma membrane"/>
    <property type="evidence" value="ECO:0007669"/>
    <property type="project" value="UniProtKB-SubCell"/>
</dbReference>
<dbReference type="Pfam" id="PF02518">
    <property type="entry name" value="HATPase_c"/>
    <property type="match status" value="1"/>
</dbReference>
<comment type="subcellular location">
    <subcellularLocation>
        <location evidence="2">Cell inner membrane</location>
        <topology evidence="2">Multi-pass membrane protein</topology>
    </subcellularLocation>
</comment>
<evidence type="ECO:0000256" key="11">
    <source>
        <dbReference type="ARBA" id="ARBA00022840"/>
    </source>
</evidence>
<keyword evidence="14 15" id="KW-0472">Membrane</keyword>
<dbReference type="PRINTS" id="PR00344">
    <property type="entry name" value="BCTRLSENSOR"/>
</dbReference>
<sequence>MKAVSLRLRTQIALLVLGVLIVAQALSLWLFVDERSLAVQAAIGAEAAGRAANVAQLIEGAPSDLHAQIISAATSPLVRFDLSDQPKVTHEHFNQGIAVEARVRALLGDSYSRDIRVEVHETEQGLLPLPNLSPEMAEMHAEMMQGRLAAIEMELSIALAGGQWLNVGTRFERPPLQWSLASNVSFAITAALLLVVSFWFLLTRLTGPLNTLAEASDRLGRGARKGPLPVVGPKEVQDLTRAFNTMQDRLTRFVSDRTQMLAALAHDLRSPLTALRVRAEMVEDGETRESLIASSEEMQQMVEATLDFAKGVGQHEEVLPTNLNDLMAGFEAPELSLLSDKDLVVPVKPGAMRRALRNLTENAMRYGKEARVSWQAVGSDADIFVDDDGPGIPDSELETVFSPYVRLETSRSRNTGGHGLGLSIARSIILEHGGSIELLNRPEGGLRARIRLPLELHTQTVATESLVEPKSDGQDIDVRISLKT</sequence>
<dbReference type="Proteomes" id="UP000294563">
    <property type="component" value="Unassembled WGS sequence"/>
</dbReference>
<proteinExistence type="predicted"/>